<sequence>MQSAIADFVAALRTLPRPLSPAGLFVYGVGGVAVLVVLARFRQWLAGRDDEPTFGDLLAEETVDAGREEAVAFDTLADRHRTALAPEAVAWEPRAARVGNQWTTTLTVAAYPDHPTDGYLSGLFELTDIEFDLTVHVDPLPQERARDRLQAAADDLQADADLERSVRESYLQDRAAAATATYKAVENGQRVFSQALFITVRADTRDELTDAVAAVRTAVRDPPARLEPATAVCLQDRALQAAAPIGGDPLDRGSIALGGAVGALLASPHSPTILEEGGVEFGVHKDTRSPLVVDPFAREDGYAMFTVGDPGSGKSYSAKQNLIRSLSQSVDRIGIVLEPLTNWAGVCEALGGRRITVGGTLGLNPLEIKPTPEHVLAARGDDASPLKERQERALAFFTNVFATRGVELGDRRTTLETALTAAYERKDITEDVSTHDRESPTVRDMLDILAEMAESPGEYVIRTDDEAEKIADDAVWLLDQLRPFAEGGQFEQLGRHSEFDIRDESLVYLDLAEQGGQVGGHTSLLMELLITLVYERAKETDQEVVFVIDEARYLMKDAATLSYLETIFRHHRHHDLSIRLVTQTVDEFFEHDTAEMILDQCAIKQFHKLDGMDAEWADEFGLNHPQMRFVQTATPGNEEAGYSQALLGVDGEWRGMEVRALPREHEVITHDPQQADEPLAGDRGEVAGDD</sequence>
<dbReference type="InterPro" id="IPR051162">
    <property type="entry name" value="T4SS_component"/>
</dbReference>
<proteinExistence type="predicted"/>
<feature type="compositionally biased region" description="Basic and acidic residues" evidence="1">
    <location>
        <begin position="680"/>
        <end position="690"/>
    </location>
</feature>
<dbReference type="InterPro" id="IPR027417">
    <property type="entry name" value="P-loop_NTPase"/>
</dbReference>
<gene>
    <name evidence="3" type="ORF">GRX01_05445</name>
</gene>
<protein>
    <submittedName>
        <fullName evidence="3">Transferase</fullName>
    </submittedName>
</protein>
<dbReference type="PANTHER" id="PTHR30121">
    <property type="entry name" value="UNCHARACTERIZED PROTEIN YJGR-RELATED"/>
    <property type="match status" value="1"/>
</dbReference>
<evidence type="ECO:0000256" key="2">
    <source>
        <dbReference type="SAM" id="Phobius"/>
    </source>
</evidence>
<dbReference type="Gene3D" id="3.40.50.300">
    <property type="entry name" value="P-loop containing nucleotide triphosphate hydrolases"/>
    <property type="match status" value="1"/>
</dbReference>
<dbReference type="SUPFAM" id="SSF52540">
    <property type="entry name" value="P-loop containing nucleoside triphosphate hydrolases"/>
    <property type="match status" value="1"/>
</dbReference>
<evidence type="ECO:0000256" key="1">
    <source>
        <dbReference type="SAM" id="MobiDB-lite"/>
    </source>
</evidence>
<name>A0A6B0SQ37_9EURY</name>
<feature type="region of interest" description="Disordered" evidence="1">
    <location>
        <begin position="667"/>
        <end position="690"/>
    </location>
</feature>
<comment type="caution">
    <text evidence="3">The sequence shown here is derived from an EMBL/GenBank/DDBJ whole genome shotgun (WGS) entry which is preliminary data.</text>
</comment>
<dbReference type="Proteomes" id="UP000437065">
    <property type="component" value="Unassembled WGS sequence"/>
</dbReference>
<dbReference type="GO" id="GO:0016740">
    <property type="term" value="F:transferase activity"/>
    <property type="evidence" value="ECO:0007669"/>
    <property type="project" value="UniProtKB-KW"/>
</dbReference>
<accession>A0A6B0SQ37</accession>
<dbReference type="EMBL" id="WUUS01000003">
    <property type="protein sequence ID" value="MXR40785.1"/>
    <property type="molecule type" value="Genomic_DNA"/>
</dbReference>
<keyword evidence="4" id="KW-1185">Reference proteome</keyword>
<dbReference type="RefSeq" id="WP_159664257.1">
    <property type="nucleotide sequence ID" value="NZ_WUUS01000003.1"/>
</dbReference>
<dbReference type="AlphaFoldDB" id="A0A6B0SQ37"/>
<evidence type="ECO:0000313" key="3">
    <source>
        <dbReference type="EMBL" id="MXR40785.1"/>
    </source>
</evidence>
<keyword evidence="2" id="KW-1133">Transmembrane helix</keyword>
<dbReference type="OrthoDB" id="308309at2157"/>
<keyword evidence="2" id="KW-0812">Transmembrane</keyword>
<dbReference type="Gene3D" id="1.10.8.730">
    <property type="match status" value="1"/>
</dbReference>
<reference evidence="3 4" key="1">
    <citation type="submission" date="2019-12" db="EMBL/GenBank/DDBJ databases">
        <title>Isolation and characterization of three novel carbon monoxide-oxidizing members of Halobacteria from salione crusts and soils.</title>
        <authorList>
            <person name="Myers M.R."/>
            <person name="King G.M."/>
        </authorList>
    </citation>
    <scope>NUCLEOTIDE SEQUENCE [LARGE SCALE GENOMIC DNA]</scope>
    <source>
        <strain evidence="3 4">WSA2</strain>
    </source>
</reference>
<dbReference type="PANTHER" id="PTHR30121:SF11">
    <property type="entry name" value="AAA+ ATPASE DOMAIN-CONTAINING PROTEIN"/>
    <property type="match status" value="1"/>
</dbReference>
<organism evidence="3 4">
    <name type="scientific">Halobaculum saliterrae</name>
    <dbReference type="NCBI Taxonomy" id="2073113"/>
    <lineage>
        <taxon>Archaea</taxon>
        <taxon>Methanobacteriati</taxon>
        <taxon>Methanobacteriota</taxon>
        <taxon>Stenosarchaea group</taxon>
        <taxon>Halobacteria</taxon>
        <taxon>Halobacteriales</taxon>
        <taxon>Haloferacaceae</taxon>
        <taxon>Halobaculum</taxon>
    </lineage>
</organism>
<evidence type="ECO:0000313" key="4">
    <source>
        <dbReference type="Proteomes" id="UP000437065"/>
    </source>
</evidence>
<keyword evidence="2" id="KW-0472">Membrane</keyword>
<keyword evidence="3" id="KW-0808">Transferase</keyword>
<feature type="transmembrane region" description="Helical" evidence="2">
    <location>
        <begin position="22"/>
        <end position="41"/>
    </location>
</feature>